<name>A0ABR9ECA7_9GAMM</name>
<dbReference type="EMBL" id="AQGV01000012">
    <property type="protein sequence ID" value="MBE0368631.1"/>
    <property type="molecule type" value="Genomic_DNA"/>
</dbReference>
<reference evidence="2 3" key="1">
    <citation type="submission" date="2015-03" db="EMBL/GenBank/DDBJ databases">
        <title>Genome sequence of Pseudoalteromonas aurantia.</title>
        <authorList>
            <person name="Xie B.-B."/>
            <person name="Rong J.-C."/>
            <person name="Qin Q.-L."/>
            <person name="Zhang Y.-Z."/>
        </authorList>
    </citation>
    <scope>NUCLEOTIDE SEQUENCE [LARGE SCALE GENOMIC DNA]</scope>
    <source>
        <strain evidence="2 3">208</strain>
    </source>
</reference>
<protein>
    <submittedName>
        <fullName evidence="2">GMP synthase (Glutamine-hydrolyzing)</fullName>
    </submittedName>
</protein>
<accession>A0ABR9ECA7</accession>
<dbReference type="InterPro" id="IPR029062">
    <property type="entry name" value="Class_I_gatase-like"/>
</dbReference>
<sequence length="240" mass="27153">MRIHFLIHESFEGPGAFEHWAVDNRFHITRTKFYEGERLPEQLDFDFLVILGGPQSPKTSVSDCAHFNVIEEVRFIRECIALNKAIVGICLGAQLIGEALGAKYEVSPHKEIGYLPVTITAAGENNVLFDHFQSTEVVGHWHNDMPGLLPTSKILASSLGCPRQIVEYADLIYGFQCHLEFTQQCVESLIIASYDESLSSTHQWVQKATDILTFDTQHMNNLLSEFLDKLSLKYQRTHGD</sequence>
<dbReference type="Proteomes" id="UP000615755">
    <property type="component" value="Unassembled WGS sequence"/>
</dbReference>
<dbReference type="InterPro" id="IPR017926">
    <property type="entry name" value="GATASE"/>
</dbReference>
<dbReference type="Gene3D" id="3.40.50.880">
    <property type="match status" value="1"/>
</dbReference>
<organism evidence="2 3">
    <name type="scientific">Pseudoalteromonas aurantia 208</name>
    <dbReference type="NCBI Taxonomy" id="1314867"/>
    <lineage>
        <taxon>Bacteria</taxon>
        <taxon>Pseudomonadati</taxon>
        <taxon>Pseudomonadota</taxon>
        <taxon>Gammaproteobacteria</taxon>
        <taxon>Alteromonadales</taxon>
        <taxon>Pseudoalteromonadaceae</taxon>
        <taxon>Pseudoalteromonas</taxon>
    </lineage>
</organism>
<evidence type="ECO:0000313" key="3">
    <source>
        <dbReference type="Proteomes" id="UP000615755"/>
    </source>
</evidence>
<dbReference type="PROSITE" id="PS51273">
    <property type="entry name" value="GATASE_TYPE_1"/>
    <property type="match status" value="1"/>
</dbReference>
<dbReference type="PANTHER" id="PTHR42695">
    <property type="entry name" value="GLUTAMINE AMIDOTRANSFERASE YLR126C-RELATED"/>
    <property type="match status" value="1"/>
</dbReference>
<feature type="domain" description="Glutamine amidotransferase" evidence="1">
    <location>
        <begin position="41"/>
        <end position="184"/>
    </location>
</feature>
<dbReference type="Pfam" id="PF00117">
    <property type="entry name" value="GATase"/>
    <property type="match status" value="1"/>
</dbReference>
<gene>
    <name evidence="2" type="primary">guaA</name>
    <name evidence="2" type="ORF">PAUR_a2279</name>
</gene>
<dbReference type="SUPFAM" id="SSF52317">
    <property type="entry name" value="Class I glutamine amidotransferase-like"/>
    <property type="match status" value="1"/>
</dbReference>
<dbReference type="RefSeq" id="WP_192507880.1">
    <property type="nucleotide sequence ID" value="NZ_AQGV01000012.1"/>
</dbReference>
<evidence type="ECO:0000313" key="2">
    <source>
        <dbReference type="EMBL" id="MBE0368631.1"/>
    </source>
</evidence>
<dbReference type="NCBIfam" id="NF006098">
    <property type="entry name" value="PRK08250.1"/>
    <property type="match status" value="1"/>
</dbReference>
<dbReference type="PANTHER" id="PTHR42695:SF5">
    <property type="entry name" value="GLUTAMINE AMIDOTRANSFERASE YLR126C-RELATED"/>
    <property type="match status" value="1"/>
</dbReference>
<evidence type="ECO:0000259" key="1">
    <source>
        <dbReference type="Pfam" id="PF00117"/>
    </source>
</evidence>
<comment type="caution">
    <text evidence="2">The sequence shown here is derived from an EMBL/GenBank/DDBJ whole genome shotgun (WGS) entry which is preliminary data.</text>
</comment>
<keyword evidence="3" id="KW-1185">Reference proteome</keyword>
<proteinExistence type="predicted"/>
<dbReference type="CDD" id="cd01741">
    <property type="entry name" value="GATase1_1"/>
    <property type="match status" value="1"/>
</dbReference>
<dbReference type="InterPro" id="IPR044992">
    <property type="entry name" value="ChyE-like"/>
</dbReference>